<proteinExistence type="predicted"/>
<name>A0A1M4WVN5_9BACT</name>
<dbReference type="Pfam" id="PF22752">
    <property type="entry name" value="DUF488-N3i"/>
    <property type="match status" value="1"/>
</dbReference>
<organism evidence="1 2">
    <name type="scientific">Dysgonomonas macrotermitis</name>
    <dbReference type="NCBI Taxonomy" id="1346286"/>
    <lineage>
        <taxon>Bacteria</taxon>
        <taxon>Pseudomonadati</taxon>
        <taxon>Bacteroidota</taxon>
        <taxon>Bacteroidia</taxon>
        <taxon>Bacteroidales</taxon>
        <taxon>Dysgonomonadaceae</taxon>
        <taxon>Dysgonomonas</taxon>
    </lineage>
</organism>
<dbReference type="RefSeq" id="WP_062176141.1">
    <property type="nucleotide sequence ID" value="NZ_BBXL01000002.1"/>
</dbReference>
<dbReference type="AlphaFoldDB" id="A0A1M4WVN5"/>
<gene>
    <name evidence="1" type="ORF">SAMN05444362_102330</name>
</gene>
<dbReference type="PANTHER" id="PTHR36849">
    <property type="entry name" value="CYTOPLASMIC PROTEIN-RELATED"/>
    <property type="match status" value="1"/>
</dbReference>
<protein>
    <submittedName>
        <fullName evidence="1">Uncharacterized conserved protein YeaO, DUF488 family</fullName>
    </submittedName>
</protein>
<dbReference type="STRING" id="1346286.SAMN05444362_102330"/>
<keyword evidence="2" id="KW-1185">Reference proteome</keyword>
<accession>A0A1M4WVN5</accession>
<dbReference type="Proteomes" id="UP000184480">
    <property type="component" value="Unassembled WGS sequence"/>
</dbReference>
<reference evidence="2" key="1">
    <citation type="submission" date="2016-11" db="EMBL/GenBank/DDBJ databases">
        <authorList>
            <person name="Varghese N."/>
            <person name="Submissions S."/>
        </authorList>
    </citation>
    <scope>NUCLEOTIDE SEQUENCE [LARGE SCALE GENOMIC DNA]</scope>
    <source>
        <strain evidence="2">DSM 27370</strain>
    </source>
</reference>
<dbReference type="EMBL" id="FQUC01000002">
    <property type="protein sequence ID" value="SHE85296.1"/>
    <property type="molecule type" value="Genomic_DNA"/>
</dbReference>
<dbReference type="PANTHER" id="PTHR36849:SF1">
    <property type="entry name" value="CYTOPLASMIC PROTEIN"/>
    <property type="match status" value="1"/>
</dbReference>
<dbReference type="InterPro" id="IPR052552">
    <property type="entry name" value="YeaO-like"/>
</dbReference>
<evidence type="ECO:0000313" key="1">
    <source>
        <dbReference type="EMBL" id="SHE85296.1"/>
    </source>
</evidence>
<evidence type="ECO:0000313" key="2">
    <source>
        <dbReference type="Proteomes" id="UP000184480"/>
    </source>
</evidence>
<dbReference type="OrthoDB" id="9790745at2"/>
<sequence length="122" mass="14432">MIIKLKRVYADYDNADGYRVLVDRLWPRGMKKESLKFDLWEKDITPSTELRKWFHSDQAQNWEEFATRYRIELQSSGVLSRFVDTLKGQSVVTLLYASKNESQNHALVLKSELERELHKQGL</sequence>